<protein>
    <submittedName>
        <fullName evidence="5">Fumarylacetoacetate hydrolase family protein</fullName>
    </submittedName>
</protein>
<keyword evidence="5" id="KW-0378">Hydrolase</keyword>
<dbReference type="EMBL" id="JBHSRS010000002">
    <property type="protein sequence ID" value="MFC6279820.1"/>
    <property type="molecule type" value="Genomic_DNA"/>
</dbReference>
<dbReference type="InterPro" id="IPR036663">
    <property type="entry name" value="Fumarylacetoacetase_C_sf"/>
</dbReference>
<dbReference type="RefSeq" id="WP_371435435.1">
    <property type="nucleotide sequence ID" value="NZ_JBHSRS010000002.1"/>
</dbReference>
<keyword evidence="6" id="KW-1185">Reference proteome</keyword>
<dbReference type="PANTHER" id="PTHR42796">
    <property type="entry name" value="FUMARYLACETOACETATE HYDROLASE DOMAIN-CONTAINING PROTEIN 2A-RELATED"/>
    <property type="match status" value="1"/>
</dbReference>
<accession>A0ABW1TRB2</accession>
<proteinExistence type="inferred from homology"/>
<dbReference type="InterPro" id="IPR051121">
    <property type="entry name" value="FAH"/>
</dbReference>
<comment type="similarity">
    <text evidence="2">Belongs to the FAH family.</text>
</comment>
<evidence type="ECO:0000256" key="2">
    <source>
        <dbReference type="ARBA" id="ARBA00010211"/>
    </source>
</evidence>
<dbReference type="Proteomes" id="UP001596270">
    <property type="component" value="Unassembled WGS sequence"/>
</dbReference>
<gene>
    <name evidence="5" type="ORF">ACFQND_01020</name>
</gene>
<evidence type="ECO:0000256" key="1">
    <source>
        <dbReference type="ARBA" id="ARBA00001946"/>
    </source>
</evidence>
<sequence>MQFLNFRQGLQQGLAVGDGKTFTGLLASDAGYPGSLQSLVKQGPDAFAKAAEALRKGAAIDLAKIDYLPPFDNPGRIFCIGLNYVDHSVESGFEIPTYPAIFSRFNDSMMGHGAPIIRPKVSTQLDYEGELVAVIGKPGRYISKEKALEHVAGYSIFNDASIRDYQRKSAQWTIGKNFDDTGAFGPFFVTSDELPPGATGLKIQTRLNGAVVQDASTSSLIFDVATLVHLLSEAVCLQPGDVIVTGTPSGVGVARKPQLFMKHGDVCEVEIEGLGILSNLVADEQ</sequence>
<comment type="caution">
    <text evidence="5">The sequence shown here is derived from an EMBL/GenBank/DDBJ whole genome shotgun (WGS) entry which is preliminary data.</text>
</comment>
<evidence type="ECO:0000313" key="5">
    <source>
        <dbReference type="EMBL" id="MFC6279820.1"/>
    </source>
</evidence>
<organism evidence="5 6">
    <name type="scientific">Polaromonas aquatica</name>
    <dbReference type="NCBI Taxonomy" id="332657"/>
    <lineage>
        <taxon>Bacteria</taxon>
        <taxon>Pseudomonadati</taxon>
        <taxon>Pseudomonadota</taxon>
        <taxon>Betaproteobacteria</taxon>
        <taxon>Burkholderiales</taxon>
        <taxon>Comamonadaceae</taxon>
        <taxon>Polaromonas</taxon>
    </lineage>
</organism>
<comment type="cofactor">
    <cofactor evidence="1">
        <name>Mg(2+)</name>
        <dbReference type="ChEBI" id="CHEBI:18420"/>
    </cofactor>
</comment>
<name>A0ABW1TRB2_9BURK</name>
<evidence type="ECO:0000256" key="3">
    <source>
        <dbReference type="ARBA" id="ARBA00022723"/>
    </source>
</evidence>
<dbReference type="SUPFAM" id="SSF56529">
    <property type="entry name" value="FAH"/>
    <property type="match status" value="1"/>
</dbReference>
<dbReference type="Gene3D" id="3.90.850.10">
    <property type="entry name" value="Fumarylacetoacetase-like, C-terminal domain"/>
    <property type="match status" value="1"/>
</dbReference>
<dbReference type="PANTHER" id="PTHR42796:SF4">
    <property type="entry name" value="FUMARYLACETOACETATE HYDROLASE DOMAIN-CONTAINING PROTEIN 2A"/>
    <property type="match status" value="1"/>
</dbReference>
<evidence type="ECO:0000313" key="6">
    <source>
        <dbReference type="Proteomes" id="UP001596270"/>
    </source>
</evidence>
<dbReference type="InterPro" id="IPR011234">
    <property type="entry name" value="Fumarylacetoacetase-like_C"/>
</dbReference>
<dbReference type="Pfam" id="PF01557">
    <property type="entry name" value="FAA_hydrolase"/>
    <property type="match status" value="1"/>
</dbReference>
<dbReference type="GO" id="GO:0016787">
    <property type="term" value="F:hydrolase activity"/>
    <property type="evidence" value="ECO:0007669"/>
    <property type="project" value="UniProtKB-KW"/>
</dbReference>
<evidence type="ECO:0000259" key="4">
    <source>
        <dbReference type="Pfam" id="PF01557"/>
    </source>
</evidence>
<feature type="domain" description="Fumarylacetoacetase-like C-terminal" evidence="4">
    <location>
        <begin position="77"/>
        <end position="281"/>
    </location>
</feature>
<reference evidence="6" key="1">
    <citation type="journal article" date="2019" name="Int. J. Syst. Evol. Microbiol.">
        <title>The Global Catalogue of Microorganisms (GCM) 10K type strain sequencing project: providing services to taxonomists for standard genome sequencing and annotation.</title>
        <authorList>
            <consortium name="The Broad Institute Genomics Platform"/>
            <consortium name="The Broad Institute Genome Sequencing Center for Infectious Disease"/>
            <person name="Wu L."/>
            <person name="Ma J."/>
        </authorList>
    </citation>
    <scope>NUCLEOTIDE SEQUENCE [LARGE SCALE GENOMIC DNA]</scope>
    <source>
        <strain evidence="6">CCUG 39402</strain>
    </source>
</reference>
<keyword evidence="3" id="KW-0479">Metal-binding</keyword>